<comment type="caution">
    <text evidence="2">The sequence shown here is derived from an EMBL/GenBank/DDBJ whole genome shotgun (WGS) entry which is preliminary data.</text>
</comment>
<sequence>MPNLPAKNLKRVTSYVPPNAYNVLEDWAKEEDRTVSNLVSRIVSQAVDAYLTKKTTKDEPTSD</sequence>
<dbReference type="InterPro" id="IPR010985">
    <property type="entry name" value="Ribbon_hlx_hlx"/>
</dbReference>
<evidence type="ECO:0000313" key="3">
    <source>
        <dbReference type="Proteomes" id="UP001384579"/>
    </source>
</evidence>
<reference evidence="2 3" key="1">
    <citation type="journal article" date="2020" name="Harmful Algae">
        <title>Molecular and morphological characterization of a novel dihydroanatoxin-a producing Microcoleus species (cyanobacteria) from the Russian River, California, USA.</title>
        <authorList>
            <person name="Conklin K.Y."/>
            <person name="Stancheva R."/>
            <person name="Otten T.G."/>
            <person name="Fadness R."/>
            <person name="Boyer G.L."/>
            <person name="Read B."/>
            <person name="Zhang X."/>
            <person name="Sheath R.G."/>
        </authorList>
    </citation>
    <scope>NUCLEOTIDE SEQUENCE [LARGE SCALE GENOMIC DNA]</scope>
    <source>
        <strain evidence="2 3">PTRS2</strain>
    </source>
</reference>
<proteinExistence type="predicted"/>
<dbReference type="SUPFAM" id="SSF47598">
    <property type="entry name" value="Ribbon-helix-helix"/>
    <property type="match status" value="1"/>
</dbReference>
<organism evidence="2 3">
    <name type="scientific">Microcoleus anatoxicus PTRS2</name>
    <dbReference type="NCBI Taxonomy" id="2705321"/>
    <lineage>
        <taxon>Bacteria</taxon>
        <taxon>Bacillati</taxon>
        <taxon>Cyanobacteriota</taxon>
        <taxon>Cyanophyceae</taxon>
        <taxon>Oscillatoriophycideae</taxon>
        <taxon>Oscillatoriales</taxon>
        <taxon>Microcoleaceae</taxon>
        <taxon>Microcoleus</taxon>
        <taxon>Microcoleus anatoxicus</taxon>
    </lineage>
</organism>
<feature type="domain" description="CopG-like ribbon-helix-helix" evidence="1">
    <location>
        <begin position="10"/>
        <end position="49"/>
    </location>
</feature>
<dbReference type="RefSeq" id="WP_340520130.1">
    <property type="nucleotide sequence ID" value="NZ_JBBLXS010000112.1"/>
</dbReference>
<gene>
    <name evidence="2" type="ORF">WMG39_10705</name>
</gene>
<dbReference type="InterPro" id="IPR012869">
    <property type="entry name" value="RHH_5"/>
</dbReference>
<dbReference type="Pfam" id="PF07878">
    <property type="entry name" value="RHH_5"/>
    <property type="match status" value="1"/>
</dbReference>
<dbReference type="EMBL" id="JBBLXS010000112">
    <property type="protein sequence ID" value="MEK0185330.1"/>
    <property type="molecule type" value="Genomic_DNA"/>
</dbReference>
<dbReference type="Proteomes" id="UP001384579">
    <property type="component" value="Unassembled WGS sequence"/>
</dbReference>
<protein>
    <recommendedName>
        <fullName evidence="1">CopG-like ribbon-helix-helix domain-containing protein</fullName>
    </recommendedName>
</protein>
<keyword evidence="3" id="KW-1185">Reference proteome</keyword>
<evidence type="ECO:0000313" key="2">
    <source>
        <dbReference type="EMBL" id="MEK0185330.1"/>
    </source>
</evidence>
<accession>A0ABU8YLS8</accession>
<name>A0ABU8YLS8_9CYAN</name>
<evidence type="ECO:0000259" key="1">
    <source>
        <dbReference type="Pfam" id="PF07878"/>
    </source>
</evidence>